<dbReference type="PROSITE" id="PS51007">
    <property type="entry name" value="CYTC"/>
    <property type="match status" value="1"/>
</dbReference>
<name>A0A2S8GJY0_9BACT</name>
<dbReference type="OrthoDB" id="223117at2"/>
<evidence type="ECO:0000259" key="10">
    <source>
        <dbReference type="PROSITE" id="PS51007"/>
    </source>
</evidence>
<dbReference type="Pfam" id="PF00400">
    <property type="entry name" value="WD40"/>
    <property type="match status" value="7"/>
</dbReference>
<dbReference type="PROSITE" id="PS50294">
    <property type="entry name" value="WD_REPEATS_REGION"/>
    <property type="match status" value="4"/>
</dbReference>
<evidence type="ECO:0000256" key="7">
    <source>
        <dbReference type="SAM" id="Coils"/>
    </source>
</evidence>
<evidence type="ECO:0000256" key="2">
    <source>
        <dbReference type="ARBA" id="ARBA00022723"/>
    </source>
</evidence>
<feature type="repeat" description="WD" evidence="5">
    <location>
        <begin position="871"/>
        <end position="902"/>
    </location>
</feature>
<keyword evidence="1 5" id="KW-0853">WD repeat</keyword>
<feature type="domain" description="Cytochrome c" evidence="10">
    <location>
        <begin position="35"/>
        <end position="129"/>
    </location>
</feature>
<feature type="repeat" description="WD" evidence="5">
    <location>
        <begin position="778"/>
        <end position="819"/>
    </location>
</feature>
<sequence>MRLFALHCVVSLACCASVYADPIPIAELKRDKPVSFEQEILPIFRQSCLACHSDSERYGDLAIENPAQMKKGGDSGPAIVPGKGADSLLIKLAAHQQESFMPPPDNDVNAPQLTSQQLGLIRLWIDQGAEGGPATAPATPWKWESLPGVLNPIYALALSEDGKQVAVTRANQLYVYDVATGQMTAQLLDTALQPAAAHRDLTKTLAWSSDGRLLASGGFREVKLWEKPRDARLTTLETGAASTAIAVSGDRKQLAIATDKLEIQLFSAENAQPGVKLTGHAGPITAVEFTSDGQRLVSASQDGTIRVWNRLDGSPVVTLTSPSPVDAMTLLPSANPAEQRLVAGGADKTLRIWTIPTAPTEEAAAPDKEFPAHDNAITSLAAVPNQPQQVYAGSLDGTIRRWNLETAQATATFTHGAPVLGIDVRRDGQRIASVSENGTAKLWDAAGKQLAELKGDPWKQAAVARLARDQKAAEQRVTLLKKRLETAEAALQTRTEAKAETETALAAAQAEVKKQQAAVDKAGQEPAADKPDDKEAQPDPAQLLSEAQAAEKLAEQKQTAANNAVTKAQQYVDEVKRTVAAAEAKVKQTQADVAAAEQQSAESQRPLRSVRFSPDGKVVAVAGDYPSLLTYDSETGAAIGSLAEQAASLSPLVLLDDKRAVTGLAGEAVIWDLDPAWRLLRTIGSEAQPELISDRVTSLDFNAAGTELLVGGGVPSRSGELAIFQVADGSRSGHWPQAHGDTVYAAKFSPEGTEFLSAGSDKYARMWNVAVAEPVRQFEGHGDYVLGVAWKGDAQSIATVSADQTLKIWDAESTDQQRTIPGFGRDITAVVYVGELDQVLSSCGDGSVRLQNAANGQTIRTFAAGIWLHGVAATADGKLIAAGSDDGRLFLWDGATGKQLHVIQVGE</sequence>
<dbReference type="EMBL" id="PUHZ01000018">
    <property type="protein sequence ID" value="PQO44747.1"/>
    <property type="molecule type" value="Genomic_DNA"/>
</dbReference>
<evidence type="ECO:0000256" key="1">
    <source>
        <dbReference type="ARBA" id="ARBA00022574"/>
    </source>
</evidence>
<protein>
    <recommendedName>
        <fullName evidence="10">Cytochrome c domain-containing protein</fullName>
    </recommendedName>
</protein>
<dbReference type="PANTHER" id="PTHR44019:SF8">
    <property type="entry name" value="POC1 CENTRIOLAR PROTEIN HOMOLOG"/>
    <property type="match status" value="1"/>
</dbReference>
<dbReference type="GO" id="GO:0020037">
    <property type="term" value="F:heme binding"/>
    <property type="evidence" value="ECO:0007669"/>
    <property type="project" value="InterPro"/>
</dbReference>
<dbReference type="InterPro" id="IPR009056">
    <property type="entry name" value="Cyt_c-like_dom"/>
</dbReference>
<feature type="coiled-coil region" evidence="7">
    <location>
        <begin position="565"/>
        <end position="599"/>
    </location>
</feature>
<dbReference type="PROSITE" id="PS50082">
    <property type="entry name" value="WD_REPEATS_2"/>
    <property type="match status" value="7"/>
</dbReference>
<evidence type="ECO:0000256" key="3">
    <source>
        <dbReference type="ARBA" id="ARBA00022737"/>
    </source>
</evidence>
<dbReference type="PROSITE" id="PS00678">
    <property type="entry name" value="WD_REPEATS_1"/>
    <property type="match status" value="1"/>
</dbReference>
<dbReference type="Proteomes" id="UP000237819">
    <property type="component" value="Unassembled WGS sequence"/>
</dbReference>
<dbReference type="SUPFAM" id="SSF50998">
    <property type="entry name" value="Quinoprotein alcohol dehydrogenase-like"/>
    <property type="match status" value="2"/>
</dbReference>
<dbReference type="InterPro" id="IPR011429">
    <property type="entry name" value="Cyt_c_Planctomycete-type"/>
</dbReference>
<feature type="repeat" description="WD" evidence="5">
    <location>
        <begin position="277"/>
        <end position="318"/>
    </location>
</feature>
<dbReference type="InterPro" id="IPR020472">
    <property type="entry name" value="WD40_PAC1"/>
</dbReference>
<keyword evidence="6" id="KW-0349">Heme</keyword>
<keyword evidence="3" id="KW-0677">Repeat</keyword>
<dbReference type="Pfam" id="PF07635">
    <property type="entry name" value="PSCyt1"/>
    <property type="match status" value="1"/>
</dbReference>
<dbReference type="RefSeq" id="WP_105336921.1">
    <property type="nucleotide sequence ID" value="NZ_PUHZ01000018.1"/>
</dbReference>
<feature type="compositionally biased region" description="Basic and acidic residues" evidence="8">
    <location>
        <begin position="527"/>
        <end position="537"/>
    </location>
</feature>
<dbReference type="CDD" id="cd00200">
    <property type="entry name" value="WD40"/>
    <property type="match status" value="2"/>
</dbReference>
<gene>
    <name evidence="11" type="ORF">C5Y93_18465</name>
</gene>
<dbReference type="InterPro" id="IPR001680">
    <property type="entry name" value="WD40_rpt"/>
</dbReference>
<dbReference type="GO" id="GO:0009055">
    <property type="term" value="F:electron transfer activity"/>
    <property type="evidence" value="ECO:0007669"/>
    <property type="project" value="InterPro"/>
</dbReference>
<dbReference type="InterPro" id="IPR011047">
    <property type="entry name" value="Quinoprotein_ADH-like_sf"/>
</dbReference>
<feature type="repeat" description="WD" evidence="5">
    <location>
        <begin position="370"/>
        <end position="412"/>
    </location>
</feature>
<keyword evidence="2 6" id="KW-0479">Metal-binding</keyword>
<reference evidence="11 12" key="1">
    <citation type="submission" date="2018-02" db="EMBL/GenBank/DDBJ databases">
        <title>Comparative genomes isolates from brazilian mangrove.</title>
        <authorList>
            <person name="Araujo J.E."/>
            <person name="Taketani R.G."/>
            <person name="Silva M.C.P."/>
            <person name="Loureco M.V."/>
            <person name="Andreote F.D."/>
        </authorList>
    </citation>
    <scope>NUCLEOTIDE SEQUENCE [LARGE SCALE GENOMIC DNA]</scope>
    <source>
        <strain evidence="11 12">Nap-Phe MGV</strain>
    </source>
</reference>
<keyword evidence="4 6" id="KW-0408">Iron</keyword>
<evidence type="ECO:0000256" key="5">
    <source>
        <dbReference type="PROSITE-ProRule" id="PRU00221"/>
    </source>
</evidence>
<dbReference type="InterPro" id="IPR050505">
    <property type="entry name" value="WDR55/POC1"/>
</dbReference>
<feature type="chain" id="PRO_5015646325" description="Cytochrome c domain-containing protein" evidence="9">
    <location>
        <begin position="21"/>
        <end position="907"/>
    </location>
</feature>
<dbReference type="GO" id="GO:0046872">
    <property type="term" value="F:metal ion binding"/>
    <property type="evidence" value="ECO:0007669"/>
    <property type="project" value="UniProtKB-KW"/>
</dbReference>
<dbReference type="AlphaFoldDB" id="A0A2S8GJY0"/>
<keyword evidence="9" id="KW-0732">Signal</keyword>
<evidence type="ECO:0000313" key="11">
    <source>
        <dbReference type="EMBL" id="PQO44747.1"/>
    </source>
</evidence>
<dbReference type="SMART" id="SM00320">
    <property type="entry name" value="WD40"/>
    <property type="match status" value="12"/>
</dbReference>
<dbReference type="PANTHER" id="PTHR44019">
    <property type="entry name" value="WD REPEAT-CONTAINING PROTEIN 55"/>
    <property type="match status" value="1"/>
</dbReference>
<evidence type="ECO:0000256" key="6">
    <source>
        <dbReference type="PROSITE-ProRule" id="PRU00433"/>
    </source>
</evidence>
<organism evidence="11 12">
    <name type="scientific">Blastopirellula marina</name>
    <dbReference type="NCBI Taxonomy" id="124"/>
    <lineage>
        <taxon>Bacteria</taxon>
        <taxon>Pseudomonadati</taxon>
        <taxon>Planctomycetota</taxon>
        <taxon>Planctomycetia</taxon>
        <taxon>Pirellulales</taxon>
        <taxon>Pirellulaceae</taxon>
        <taxon>Blastopirellula</taxon>
    </lineage>
</organism>
<comment type="caution">
    <text evidence="11">The sequence shown here is derived from an EMBL/GenBank/DDBJ whole genome shotgun (WGS) entry which is preliminary data.</text>
</comment>
<evidence type="ECO:0000256" key="9">
    <source>
        <dbReference type="SAM" id="SignalP"/>
    </source>
</evidence>
<feature type="repeat" description="WD" evidence="5">
    <location>
        <begin position="335"/>
        <end position="363"/>
    </location>
</feature>
<evidence type="ECO:0000313" key="12">
    <source>
        <dbReference type="Proteomes" id="UP000237819"/>
    </source>
</evidence>
<dbReference type="InterPro" id="IPR019775">
    <property type="entry name" value="WD40_repeat_CS"/>
</dbReference>
<dbReference type="InterPro" id="IPR015943">
    <property type="entry name" value="WD40/YVTN_repeat-like_dom_sf"/>
</dbReference>
<proteinExistence type="predicted"/>
<evidence type="ECO:0000256" key="8">
    <source>
        <dbReference type="SAM" id="MobiDB-lite"/>
    </source>
</evidence>
<keyword evidence="7" id="KW-0175">Coiled coil</keyword>
<evidence type="ECO:0000256" key="4">
    <source>
        <dbReference type="ARBA" id="ARBA00023004"/>
    </source>
</evidence>
<dbReference type="PRINTS" id="PR00320">
    <property type="entry name" value="GPROTEINBRPT"/>
</dbReference>
<accession>A0A2S8GJY0</accession>
<dbReference type="Gene3D" id="2.130.10.10">
    <property type="entry name" value="YVTN repeat-like/Quinoprotein amine dehydrogenase"/>
    <property type="match status" value="4"/>
</dbReference>
<feature type="region of interest" description="Disordered" evidence="8">
    <location>
        <begin position="515"/>
        <end position="539"/>
    </location>
</feature>
<feature type="repeat" description="WD" evidence="5">
    <location>
        <begin position="412"/>
        <end position="444"/>
    </location>
</feature>
<feature type="signal peptide" evidence="9">
    <location>
        <begin position="1"/>
        <end position="20"/>
    </location>
</feature>
<feature type="repeat" description="WD" evidence="5">
    <location>
        <begin position="736"/>
        <end position="777"/>
    </location>
</feature>